<organism evidence="2">
    <name type="scientific">Ampulex compressa</name>
    <name type="common">Emerald cockroach wasp</name>
    <dbReference type="NCBI Taxonomy" id="860918"/>
    <lineage>
        <taxon>Eukaryota</taxon>
        <taxon>Metazoa</taxon>
        <taxon>Ecdysozoa</taxon>
        <taxon>Arthropoda</taxon>
        <taxon>Hexapoda</taxon>
        <taxon>Insecta</taxon>
        <taxon>Pterygota</taxon>
        <taxon>Neoptera</taxon>
        <taxon>Endopterygota</taxon>
        <taxon>Hymenoptera</taxon>
        <taxon>Apocrita</taxon>
        <taxon>Aculeata</taxon>
        <taxon>Apoidea</taxon>
        <taxon>Ampulicidae</taxon>
        <taxon>Ampulicini</taxon>
        <taxon>Ampulex</taxon>
    </lineage>
</organism>
<dbReference type="EMBL" id="KY563471">
    <property type="protein sequence ID" value="ARK19880.1"/>
    <property type="molecule type" value="mRNA"/>
</dbReference>
<keyword evidence="1" id="KW-0175">Coiled coil</keyword>
<protein>
    <submittedName>
        <fullName evidence="2">Venom protein</fullName>
    </submittedName>
</protein>
<feature type="coiled-coil region" evidence="1">
    <location>
        <begin position="119"/>
        <end position="146"/>
    </location>
</feature>
<proteinExistence type="evidence at transcript level"/>
<sequence length="307" mass="35528">MLTREKIKYIKSTKLKAICYIYNLHYKLARRRSVIRSFFPVNRNICWIIYNSISLKPSTKLLIKKMKLAIMFYLLTILCKFRLSLGEECNSPWSMELTLCEDYMKLAQSETRAISLSLLSEYMKTVAKLENMLSNLRANNHVLDRKMKMELNKTGDIIDMLIRQGRNVGHCLDASTEALIRILEDGQLSILECVVVTTEFFVTVSKDIVKASYLGKQLRQDLKNMSQICFVNSTSNENLTSINIEFANAECRMVEFKQKYQTNSYLPIETLEEMMLKTNECIKEQDRTISKKVLDVASHTVNCISTT</sequence>
<name>A0A1W6EVX6_AMPCP</name>
<accession>A0A1W6EVX6</accession>
<dbReference type="AlphaFoldDB" id="A0A1W6EVX6"/>
<evidence type="ECO:0000256" key="1">
    <source>
        <dbReference type="SAM" id="Coils"/>
    </source>
</evidence>
<evidence type="ECO:0000313" key="2">
    <source>
        <dbReference type="EMBL" id="ARK19880.1"/>
    </source>
</evidence>
<reference evidence="2" key="1">
    <citation type="submission" date="2017-02" db="EMBL/GenBank/DDBJ databases">
        <title>Parasitoid Jewel Wasp Mounts Multi-Pronged Neurochemical Attack to Hijack a Host Brain.</title>
        <authorList>
            <person name="Arvidson R.S."/>
            <person name="Kaiser M."/>
            <person name="Libersat F."/>
            <person name="Adams M.E."/>
        </authorList>
    </citation>
    <scope>NUCLEOTIDE SEQUENCE</scope>
    <source>
        <strain evidence="2">98</strain>
    </source>
</reference>